<feature type="domain" description="DNA mismatch repair proteins mutS family" evidence="12">
    <location>
        <begin position="761"/>
        <end position="777"/>
    </location>
</feature>
<dbReference type="GO" id="GO:0005524">
    <property type="term" value="F:ATP binding"/>
    <property type="evidence" value="ECO:0007669"/>
    <property type="project" value="UniProtKB-UniRule"/>
</dbReference>
<evidence type="ECO:0000256" key="7">
    <source>
        <dbReference type="ARBA" id="ARBA00023204"/>
    </source>
</evidence>
<evidence type="ECO:0000256" key="9">
    <source>
        <dbReference type="HAMAP-Rule" id="MF_00096"/>
    </source>
</evidence>
<dbReference type="PANTHER" id="PTHR11361:SF34">
    <property type="entry name" value="DNA MISMATCH REPAIR PROTEIN MSH1, MITOCHONDRIAL"/>
    <property type="match status" value="1"/>
</dbReference>
<keyword evidence="5 9" id="KW-0067">ATP-binding</keyword>
<dbReference type="InterPro" id="IPR007861">
    <property type="entry name" value="DNA_mismatch_repair_MutS_clamp"/>
</dbReference>
<dbReference type="STRING" id="1458461.BN1012_Phect1614"/>
<feature type="binding site" evidence="9">
    <location>
        <begin position="687"/>
        <end position="694"/>
    </location>
    <ligand>
        <name>ATP</name>
        <dbReference type="ChEBI" id="CHEBI:30616"/>
    </ligand>
</feature>
<evidence type="ECO:0000256" key="11">
    <source>
        <dbReference type="SAM" id="MobiDB-lite"/>
    </source>
</evidence>
<dbReference type="CDD" id="cd03284">
    <property type="entry name" value="ABC_MutS1"/>
    <property type="match status" value="1"/>
</dbReference>
<dbReference type="Proteomes" id="UP000032160">
    <property type="component" value="Chromosome I"/>
</dbReference>
<dbReference type="RefSeq" id="WP_081826466.1">
    <property type="nucleotide sequence ID" value="NZ_HG966617.1"/>
</dbReference>
<evidence type="ECO:0000256" key="1">
    <source>
        <dbReference type="ARBA" id="ARBA00006271"/>
    </source>
</evidence>
<dbReference type="HAMAP" id="MF_00096">
    <property type="entry name" value="MutS"/>
    <property type="match status" value="1"/>
</dbReference>
<dbReference type="GO" id="GO:0006298">
    <property type="term" value="P:mismatch repair"/>
    <property type="evidence" value="ECO:0007669"/>
    <property type="project" value="UniProtKB-UniRule"/>
</dbReference>
<dbReference type="InterPro" id="IPR007860">
    <property type="entry name" value="DNA_mmatch_repair_MutS_con_dom"/>
</dbReference>
<dbReference type="InterPro" id="IPR045076">
    <property type="entry name" value="MutS"/>
</dbReference>
<dbReference type="SMART" id="SM00533">
    <property type="entry name" value="MUTSd"/>
    <property type="match status" value="1"/>
</dbReference>
<dbReference type="GO" id="GO:0005829">
    <property type="term" value="C:cytosol"/>
    <property type="evidence" value="ECO:0007669"/>
    <property type="project" value="TreeGrafter"/>
</dbReference>
<evidence type="ECO:0000256" key="8">
    <source>
        <dbReference type="ARBA" id="ARBA00024647"/>
    </source>
</evidence>
<evidence type="ECO:0000256" key="4">
    <source>
        <dbReference type="ARBA" id="ARBA00022763"/>
    </source>
</evidence>
<accession>X5M8W7</accession>
<gene>
    <name evidence="9" type="primary">mutS</name>
    <name evidence="13" type="ORF">BN1012_Phect1614</name>
</gene>
<dbReference type="EMBL" id="HG966617">
    <property type="protein sequence ID" value="CDO59828.1"/>
    <property type="molecule type" value="Genomic_DNA"/>
</dbReference>
<evidence type="ECO:0000256" key="2">
    <source>
        <dbReference type="ARBA" id="ARBA00021982"/>
    </source>
</evidence>
<dbReference type="InterPro" id="IPR005748">
    <property type="entry name" value="DNA_mismatch_repair_MutS"/>
</dbReference>
<feature type="region of interest" description="Disordered" evidence="11">
    <location>
        <begin position="1"/>
        <end position="33"/>
    </location>
</feature>
<keyword evidence="7 9" id="KW-0234">DNA repair</keyword>
<evidence type="ECO:0000259" key="12">
    <source>
        <dbReference type="PROSITE" id="PS00486"/>
    </source>
</evidence>
<dbReference type="InterPro" id="IPR036678">
    <property type="entry name" value="MutS_con_dom_sf"/>
</dbReference>
<dbReference type="Gene3D" id="3.40.50.300">
    <property type="entry name" value="P-loop containing nucleotide triphosphate hydrolases"/>
    <property type="match status" value="1"/>
</dbReference>
<dbReference type="PIRSF" id="PIRSF037677">
    <property type="entry name" value="DNA_mis_repair_Msh6"/>
    <property type="match status" value="1"/>
</dbReference>
<evidence type="ECO:0000256" key="6">
    <source>
        <dbReference type="ARBA" id="ARBA00023125"/>
    </source>
</evidence>
<dbReference type="NCBIfam" id="NF003810">
    <property type="entry name" value="PRK05399.1"/>
    <property type="match status" value="1"/>
</dbReference>
<sequence length="939" mass="99123">MTPPVIKETAPAAPLKSEPVKQGVPASKSQATPQATPMMAQYMEIKQAHEDCVLFYRMGDFYELFFDDAVKASAALDIALTKRGKHLGADIPMCGVPVHAADAYLSRLIRKGFRVAVCEQTEDPAEAKKRGSKSVVARAVVRIVTPGTLTEDALLDARDTNLLAALARVRADGSQTLGLAYADVSTGSFHVEAVEANALAAALARLSPSELVMHDGLLADELIADAIQGVGTPLTPLRASAFDSDNARRRLETLFGVKALDGFGDFSRAEIAAAGALVDYVTLTQAGAAPALSPPKTTSEQGLMAIDAATRQSLELTRGPEGGRDGSLLAIMDATVTAAGARALKQRVAAPLADPAPINKRLAAVTLFAEQTRLRGDMRDCLRGVPDLERALSRLALGRGGPRDLGAVAAAIKGGADVAALLDPQAGRAPDFPPLPEDVSAAATRLETTRTGSASALGVLLGRALVEEPPLLVRDGGFIAPGYDADLDELISLRDGSRKVIAGLEAQYRDQTGIKTLKVRHNNVLGYFIEVSATQADRMMDGELQETFRHRQTLANAMRFSTVELAELDAKVSRAGDGAIGREKELFDQLAAEIKAIPDLPDIASALAELDVAAALADAAQGNNWARPKIDNSLAFHIDAGRHPVVEAALKRQGNGAFIPNDCNLSGEGAIDEKTGEPARPVWLLTGPNMAGKSTFLRQNALIAVMAQAGSFVPAAAAHIGVVDRLFSRVGASDDLARGRSTFMVEMVETAAILNRATDKSLVILDEIGRGTATYDGLSIAWATLEHLHEVNRARTLFATHYHELTALTSTLDRLANATMRVAEHGQDIVFLHEVAPGAADRSYGIHVARLAGLPDAALSRAEEVLKALEEGDTGGASKGDLAADLPLFAAAPRPKSAGHAPSGPDPIRDALSEAAPDEMTPRDALDLIYALRRKLSDD</sequence>
<evidence type="ECO:0000256" key="10">
    <source>
        <dbReference type="RuleBase" id="RU003756"/>
    </source>
</evidence>
<dbReference type="AlphaFoldDB" id="X5M8W7"/>
<comment type="function">
    <text evidence="8 9">This protein is involved in the repair of mismatches in DNA. It is possible that it carries out the mismatch recognition step. This protein has a weak ATPase activity.</text>
</comment>
<dbReference type="GO" id="GO:0030983">
    <property type="term" value="F:mismatched DNA binding"/>
    <property type="evidence" value="ECO:0007669"/>
    <property type="project" value="InterPro"/>
</dbReference>
<dbReference type="Pfam" id="PF00488">
    <property type="entry name" value="MutS_V"/>
    <property type="match status" value="1"/>
</dbReference>
<dbReference type="Gene3D" id="3.40.1170.10">
    <property type="entry name" value="DNA repair protein MutS, domain I"/>
    <property type="match status" value="1"/>
</dbReference>
<reference evidence="13 14" key="1">
    <citation type="journal article" date="2014" name="Front. Genet.">
        <title>Genome and metabolic network of "Candidatus Phaeomarinobacter ectocarpi" Ec32, a new candidate genus of Alphaproteobacteria frequently associated with brown algae.</title>
        <authorList>
            <person name="Dittami S.M."/>
            <person name="Barbeyron T."/>
            <person name="Boyen C."/>
            <person name="Cambefort J."/>
            <person name="Collet G."/>
            <person name="Delage L."/>
            <person name="Gobet A."/>
            <person name="Groisillier A."/>
            <person name="Leblanc C."/>
            <person name="Michel G."/>
            <person name="Scornet D."/>
            <person name="Siegel A."/>
            <person name="Tapia J.E."/>
            <person name="Tonon T."/>
        </authorList>
    </citation>
    <scope>NUCLEOTIDE SEQUENCE [LARGE SCALE GENOMIC DNA]</scope>
    <source>
        <strain evidence="13 14">Ec32</strain>
    </source>
</reference>
<name>X5M8W7_9HYPH</name>
<dbReference type="PANTHER" id="PTHR11361">
    <property type="entry name" value="DNA MISMATCH REPAIR PROTEIN MUTS FAMILY MEMBER"/>
    <property type="match status" value="1"/>
</dbReference>
<dbReference type="SUPFAM" id="SSF53150">
    <property type="entry name" value="DNA repair protein MutS, domain II"/>
    <property type="match status" value="1"/>
</dbReference>
<evidence type="ECO:0000313" key="13">
    <source>
        <dbReference type="EMBL" id="CDO59828.1"/>
    </source>
</evidence>
<dbReference type="PROSITE" id="PS00486">
    <property type="entry name" value="DNA_MISMATCH_REPAIR_2"/>
    <property type="match status" value="1"/>
</dbReference>
<dbReference type="InterPro" id="IPR017261">
    <property type="entry name" value="DNA_mismatch_repair_MutS/MSH"/>
</dbReference>
<dbReference type="FunFam" id="3.40.1170.10:FF:000001">
    <property type="entry name" value="DNA mismatch repair protein MutS"/>
    <property type="match status" value="1"/>
</dbReference>
<keyword evidence="4 9" id="KW-0227">DNA damage</keyword>
<dbReference type="Pfam" id="PF01624">
    <property type="entry name" value="MutS_I"/>
    <property type="match status" value="1"/>
</dbReference>
<dbReference type="GO" id="GO:0003684">
    <property type="term" value="F:damaged DNA binding"/>
    <property type="evidence" value="ECO:0007669"/>
    <property type="project" value="UniProtKB-UniRule"/>
</dbReference>
<dbReference type="NCBIfam" id="TIGR01070">
    <property type="entry name" value="mutS1"/>
    <property type="match status" value="1"/>
</dbReference>
<protein>
    <recommendedName>
        <fullName evidence="2 9">DNA mismatch repair protein MutS</fullName>
    </recommendedName>
</protein>
<dbReference type="InterPro" id="IPR000432">
    <property type="entry name" value="DNA_mismatch_repair_MutS_C"/>
</dbReference>
<evidence type="ECO:0000313" key="14">
    <source>
        <dbReference type="Proteomes" id="UP000032160"/>
    </source>
</evidence>
<dbReference type="Gene3D" id="6.10.140.430">
    <property type="match status" value="1"/>
</dbReference>
<dbReference type="SUPFAM" id="SSF52540">
    <property type="entry name" value="P-loop containing nucleoside triphosphate hydrolases"/>
    <property type="match status" value="1"/>
</dbReference>
<dbReference type="Gene3D" id="1.10.1420.10">
    <property type="match status" value="2"/>
</dbReference>
<comment type="similarity">
    <text evidence="1 9 10">Belongs to the DNA mismatch repair MutS family.</text>
</comment>
<evidence type="ECO:0000256" key="3">
    <source>
        <dbReference type="ARBA" id="ARBA00022741"/>
    </source>
</evidence>
<dbReference type="KEGG" id="pect:BN1012_Phect1614"/>
<dbReference type="PATRIC" id="fig|1458461.3.peg.1613"/>
<evidence type="ECO:0000256" key="5">
    <source>
        <dbReference type="ARBA" id="ARBA00022840"/>
    </source>
</evidence>
<dbReference type="SUPFAM" id="SSF55271">
    <property type="entry name" value="DNA repair protein MutS, domain I"/>
    <property type="match status" value="1"/>
</dbReference>
<keyword evidence="3 9" id="KW-0547">Nucleotide-binding</keyword>
<feature type="region of interest" description="Disordered" evidence="11">
    <location>
        <begin position="893"/>
        <end position="920"/>
    </location>
</feature>
<keyword evidence="14" id="KW-1185">Reference proteome</keyword>
<dbReference type="InterPro" id="IPR036187">
    <property type="entry name" value="DNA_mismatch_repair_MutS_sf"/>
</dbReference>
<dbReference type="Pfam" id="PF05192">
    <property type="entry name" value="MutS_III"/>
    <property type="match status" value="1"/>
</dbReference>
<organism evidence="13 14">
    <name type="scientific">Candidatus Phaeomarinibacter ectocarpi</name>
    <dbReference type="NCBI Taxonomy" id="1458461"/>
    <lineage>
        <taxon>Bacteria</taxon>
        <taxon>Pseudomonadati</taxon>
        <taxon>Pseudomonadota</taxon>
        <taxon>Alphaproteobacteria</taxon>
        <taxon>Hyphomicrobiales</taxon>
        <taxon>Parvibaculaceae</taxon>
        <taxon>Candidatus Phaeomarinibacter</taxon>
    </lineage>
</organism>
<dbReference type="InterPro" id="IPR007696">
    <property type="entry name" value="DNA_mismatch_repair_MutS_core"/>
</dbReference>
<dbReference type="Gene3D" id="3.30.420.110">
    <property type="entry name" value="MutS, connector domain"/>
    <property type="match status" value="1"/>
</dbReference>
<dbReference type="Pfam" id="PF05188">
    <property type="entry name" value="MutS_II"/>
    <property type="match status" value="1"/>
</dbReference>
<dbReference type="HOGENOM" id="CLU_002472_4_0_5"/>
<keyword evidence="6 9" id="KW-0238">DNA-binding</keyword>
<proteinExistence type="inferred from homology"/>
<dbReference type="SUPFAM" id="SSF48334">
    <property type="entry name" value="DNA repair protein MutS, domain III"/>
    <property type="match status" value="1"/>
</dbReference>
<dbReference type="InterPro" id="IPR027417">
    <property type="entry name" value="P-loop_NTPase"/>
</dbReference>
<dbReference type="InterPro" id="IPR007695">
    <property type="entry name" value="DNA_mismatch_repair_MutS-lik_N"/>
</dbReference>
<dbReference type="GO" id="GO:0140664">
    <property type="term" value="F:ATP-dependent DNA damage sensor activity"/>
    <property type="evidence" value="ECO:0007669"/>
    <property type="project" value="InterPro"/>
</dbReference>
<dbReference type="Pfam" id="PF05190">
    <property type="entry name" value="MutS_IV"/>
    <property type="match status" value="1"/>
</dbReference>
<dbReference type="InterPro" id="IPR016151">
    <property type="entry name" value="DNA_mismatch_repair_MutS_N"/>
</dbReference>
<dbReference type="SMART" id="SM00534">
    <property type="entry name" value="MUTSac"/>
    <property type="match status" value="1"/>
</dbReference>